<sequence length="161" mass="18019">MKSAVKVSPVNMKQRAALGIRSGDTVRVWQNIVELKKGKAANKKEVTTKNVRRQAFEGIVIAVKHGNETGGTFTVRKVASGVGVERIFPIYAPMIDEIEVLRRARTRRAKLYFIRRKATSEIKRAMRKQIRFTPKGTTEDEAPVEAEEPVVDSTPEEVAAE</sequence>
<name>A0A1F4Y4S6_9BACT</name>
<dbReference type="GO" id="GO:0003735">
    <property type="term" value="F:structural constituent of ribosome"/>
    <property type="evidence" value="ECO:0007669"/>
    <property type="project" value="InterPro"/>
</dbReference>
<dbReference type="InterPro" id="IPR008991">
    <property type="entry name" value="Translation_prot_SH3-like_sf"/>
</dbReference>
<dbReference type="InterPro" id="IPR001857">
    <property type="entry name" value="Ribosomal_bL19"/>
</dbReference>
<dbReference type="SUPFAM" id="SSF50104">
    <property type="entry name" value="Translation proteins SH3-like domain"/>
    <property type="match status" value="1"/>
</dbReference>
<accession>A0A1F4Y4S6</accession>
<dbReference type="Proteomes" id="UP000176568">
    <property type="component" value="Unassembled WGS sequence"/>
</dbReference>
<proteinExistence type="inferred from homology"/>
<organism evidence="7 8">
    <name type="scientific">Candidatus Adlerbacteria bacterium RIFOXYC1_FULL_48_26</name>
    <dbReference type="NCBI Taxonomy" id="1797247"/>
    <lineage>
        <taxon>Bacteria</taxon>
        <taxon>Candidatus Adleribacteriota</taxon>
    </lineage>
</organism>
<reference evidence="7 8" key="1">
    <citation type="journal article" date="2016" name="Nat. Commun.">
        <title>Thousands of microbial genomes shed light on interconnected biogeochemical processes in an aquifer system.</title>
        <authorList>
            <person name="Anantharaman K."/>
            <person name="Brown C.T."/>
            <person name="Hug L.A."/>
            <person name="Sharon I."/>
            <person name="Castelle C.J."/>
            <person name="Probst A.J."/>
            <person name="Thomas B.C."/>
            <person name="Singh A."/>
            <person name="Wilkins M.J."/>
            <person name="Karaoz U."/>
            <person name="Brodie E.L."/>
            <person name="Williams K.H."/>
            <person name="Hubbard S.S."/>
            <person name="Banfield J.F."/>
        </authorList>
    </citation>
    <scope>NUCLEOTIDE SEQUENCE [LARGE SCALE GENOMIC DNA]</scope>
</reference>
<dbReference type="GO" id="GO:0006412">
    <property type="term" value="P:translation"/>
    <property type="evidence" value="ECO:0007669"/>
    <property type="project" value="InterPro"/>
</dbReference>
<dbReference type="PROSITE" id="PS01015">
    <property type="entry name" value="RIBOSOMAL_L19"/>
    <property type="match status" value="1"/>
</dbReference>
<evidence type="ECO:0000256" key="5">
    <source>
        <dbReference type="ARBA" id="ARBA00035493"/>
    </source>
</evidence>
<dbReference type="Pfam" id="PF01245">
    <property type="entry name" value="Ribosomal_L19"/>
    <property type="match status" value="1"/>
</dbReference>
<evidence type="ECO:0000313" key="8">
    <source>
        <dbReference type="Proteomes" id="UP000176568"/>
    </source>
</evidence>
<comment type="similarity">
    <text evidence="1">Belongs to the bacterial ribosomal protein bL19 family.</text>
</comment>
<keyword evidence="3" id="KW-0687">Ribonucleoprotein</keyword>
<dbReference type="PANTHER" id="PTHR15680">
    <property type="entry name" value="RIBOSOMAL PROTEIN L19"/>
    <property type="match status" value="1"/>
</dbReference>
<dbReference type="InterPro" id="IPR038657">
    <property type="entry name" value="Ribosomal_bL19_sf"/>
</dbReference>
<evidence type="ECO:0000256" key="4">
    <source>
        <dbReference type="ARBA" id="ARBA00035171"/>
    </source>
</evidence>
<feature type="region of interest" description="Disordered" evidence="6">
    <location>
        <begin position="131"/>
        <end position="161"/>
    </location>
</feature>
<dbReference type="AlphaFoldDB" id="A0A1F4Y4S6"/>
<dbReference type="GO" id="GO:0005840">
    <property type="term" value="C:ribosome"/>
    <property type="evidence" value="ECO:0007669"/>
    <property type="project" value="UniProtKB-KW"/>
</dbReference>
<evidence type="ECO:0000256" key="6">
    <source>
        <dbReference type="SAM" id="MobiDB-lite"/>
    </source>
</evidence>
<keyword evidence="2" id="KW-0689">Ribosomal protein</keyword>
<dbReference type="InterPro" id="IPR018257">
    <property type="entry name" value="Ribosomal_bL19_CS"/>
</dbReference>
<evidence type="ECO:0000256" key="2">
    <source>
        <dbReference type="ARBA" id="ARBA00022980"/>
    </source>
</evidence>
<evidence type="ECO:0000256" key="1">
    <source>
        <dbReference type="ARBA" id="ARBA00005781"/>
    </source>
</evidence>
<comment type="caution">
    <text evidence="7">The sequence shown here is derived from an EMBL/GenBank/DDBJ whole genome shotgun (WGS) entry which is preliminary data.</text>
</comment>
<feature type="compositionally biased region" description="Acidic residues" evidence="6">
    <location>
        <begin position="139"/>
        <end position="161"/>
    </location>
</feature>
<dbReference type="PANTHER" id="PTHR15680:SF9">
    <property type="entry name" value="LARGE RIBOSOMAL SUBUNIT PROTEIN BL19M"/>
    <property type="match status" value="1"/>
</dbReference>
<dbReference type="EMBL" id="MEXB01000004">
    <property type="protein sequence ID" value="OGC88776.1"/>
    <property type="molecule type" value="Genomic_DNA"/>
</dbReference>
<protein>
    <recommendedName>
        <fullName evidence="4">Large ribosomal subunit protein bL19</fullName>
    </recommendedName>
    <alternativeName>
        <fullName evidence="5">50S ribosomal protein L19</fullName>
    </alternativeName>
</protein>
<evidence type="ECO:0000313" key="7">
    <source>
        <dbReference type="EMBL" id="OGC88776.1"/>
    </source>
</evidence>
<dbReference type="STRING" id="1797247.A2419_03415"/>
<dbReference type="GO" id="GO:1990904">
    <property type="term" value="C:ribonucleoprotein complex"/>
    <property type="evidence" value="ECO:0007669"/>
    <property type="project" value="UniProtKB-KW"/>
</dbReference>
<dbReference type="Gene3D" id="2.30.30.790">
    <property type="match status" value="1"/>
</dbReference>
<evidence type="ECO:0000256" key="3">
    <source>
        <dbReference type="ARBA" id="ARBA00023274"/>
    </source>
</evidence>
<gene>
    <name evidence="7" type="ORF">A2419_03415</name>
</gene>